<keyword evidence="5" id="KW-0997">Cell inner membrane</keyword>
<dbReference type="RefSeq" id="WP_004858033.1">
    <property type="nucleotide sequence ID" value="NZ_CP145156.1"/>
</dbReference>
<keyword evidence="7" id="KW-0653">Protein transport</keyword>
<dbReference type="EMBL" id="CP145163">
    <property type="protein sequence ID" value="WWC11011.1"/>
    <property type="molecule type" value="Genomic_DNA"/>
</dbReference>
<comment type="similarity">
    <text evidence="2">Belongs to the GSP M family.</text>
</comment>
<name>A0ABZ2DWB7_RAOOR</name>
<evidence type="ECO:0000256" key="8">
    <source>
        <dbReference type="ARBA" id="ARBA00022989"/>
    </source>
</evidence>
<sequence length="168" mass="19218">MANWLMLWQQRTRREQRLLIGMGLLLAVGIIWYALWQPWLSREARWQQMLVREQATLRWMQQQTPRLQQLARHTPEAATATATATKEDLSAVIMREATRQELAIVRLQPQGTRINVMLPACTFQALMTWLDALARQGILASSLAVSAQPTQPGWVTVTTLVLERPHAP</sequence>
<keyword evidence="4" id="KW-1003">Cell membrane</keyword>
<keyword evidence="12" id="KW-1185">Reference proteome</keyword>
<evidence type="ECO:0000256" key="9">
    <source>
        <dbReference type="ARBA" id="ARBA00023136"/>
    </source>
</evidence>
<evidence type="ECO:0000256" key="7">
    <source>
        <dbReference type="ARBA" id="ARBA00022927"/>
    </source>
</evidence>
<proteinExistence type="inferred from homology"/>
<evidence type="ECO:0000313" key="12">
    <source>
        <dbReference type="Proteomes" id="UP001350972"/>
    </source>
</evidence>
<evidence type="ECO:0000256" key="2">
    <source>
        <dbReference type="ARBA" id="ARBA00010637"/>
    </source>
</evidence>
<dbReference type="InterPro" id="IPR023229">
    <property type="entry name" value="T2SS_M_periplasmic_sf"/>
</dbReference>
<evidence type="ECO:0000256" key="4">
    <source>
        <dbReference type="ARBA" id="ARBA00022475"/>
    </source>
</evidence>
<feature type="transmembrane region" description="Helical" evidence="10">
    <location>
        <begin position="18"/>
        <end position="36"/>
    </location>
</feature>
<evidence type="ECO:0000256" key="1">
    <source>
        <dbReference type="ARBA" id="ARBA00004377"/>
    </source>
</evidence>
<protein>
    <submittedName>
        <fullName evidence="11">Type II secretion system protein M</fullName>
    </submittedName>
</protein>
<evidence type="ECO:0000256" key="5">
    <source>
        <dbReference type="ARBA" id="ARBA00022519"/>
    </source>
</evidence>
<keyword evidence="9 10" id="KW-0472">Membrane</keyword>
<keyword evidence="8 10" id="KW-1133">Transmembrane helix</keyword>
<accession>A0ABZ2DWB7</accession>
<evidence type="ECO:0000256" key="10">
    <source>
        <dbReference type="SAM" id="Phobius"/>
    </source>
</evidence>
<evidence type="ECO:0000313" key="11">
    <source>
        <dbReference type="EMBL" id="WWC11011.1"/>
    </source>
</evidence>
<keyword evidence="3" id="KW-0813">Transport</keyword>
<dbReference type="Proteomes" id="UP001350972">
    <property type="component" value="Chromosome"/>
</dbReference>
<dbReference type="Gene3D" id="3.30.1360.100">
    <property type="entry name" value="General secretion pathway protein M, EpsM"/>
    <property type="match status" value="1"/>
</dbReference>
<evidence type="ECO:0000256" key="3">
    <source>
        <dbReference type="ARBA" id="ARBA00022448"/>
    </source>
</evidence>
<reference evidence="11 12" key="1">
    <citation type="submission" date="2024-02" db="EMBL/GenBank/DDBJ databases">
        <title>Tn5403 promotes plasmid rearrangements and degradation of the Klebsiella pneumoniae carbapenemase (KPC) transposon Tn4401.</title>
        <authorList>
            <person name="Sheppard A.E."/>
            <person name="Barry K.E."/>
            <person name="Parikh H.I."/>
            <person name="Vegesana K."/>
            <person name="Sebra R."/>
            <person name="George S."/>
            <person name="Sanderson N.D."/>
            <person name="Stoesser N."/>
            <person name="Eyre D.W."/>
            <person name="Crook D.W."/>
            <person name="Walker A.S."/>
            <person name="Mathers A.J."/>
        </authorList>
    </citation>
    <scope>NUCLEOTIDE SEQUENCE [LARGE SCALE GENOMIC DNA]</scope>
    <source>
        <strain evidence="11 12">CAV1921</strain>
    </source>
</reference>
<organism evidence="11 12">
    <name type="scientific">Raoultella ornithinolytica</name>
    <name type="common">Klebsiella ornithinolytica</name>
    <dbReference type="NCBI Taxonomy" id="54291"/>
    <lineage>
        <taxon>Bacteria</taxon>
        <taxon>Pseudomonadati</taxon>
        <taxon>Pseudomonadota</taxon>
        <taxon>Gammaproteobacteria</taxon>
        <taxon>Enterobacterales</taxon>
        <taxon>Enterobacteriaceae</taxon>
        <taxon>Klebsiella/Raoultella group</taxon>
        <taxon>Raoultella</taxon>
    </lineage>
</organism>
<dbReference type="SUPFAM" id="SSF103054">
    <property type="entry name" value="General secretion pathway protein M, EpsM"/>
    <property type="match status" value="1"/>
</dbReference>
<dbReference type="Pfam" id="PF04612">
    <property type="entry name" value="T2SSM"/>
    <property type="match status" value="1"/>
</dbReference>
<keyword evidence="6 10" id="KW-0812">Transmembrane</keyword>
<gene>
    <name evidence="11" type="ORF">LM286_22295</name>
</gene>
<evidence type="ECO:0000256" key="6">
    <source>
        <dbReference type="ARBA" id="ARBA00022692"/>
    </source>
</evidence>
<comment type="subcellular location">
    <subcellularLocation>
        <location evidence="1">Cell inner membrane</location>
        <topology evidence="1">Single-pass membrane protein</topology>
    </subcellularLocation>
</comment>
<dbReference type="InterPro" id="IPR007690">
    <property type="entry name" value="T2SS_GspM"/>
</dbReference>